<evidence type="ECO:0000313" key="2">
    <source>
        <dbReference type="EMBL" id="GGA41855.1"/>
    </source>
</evidence>
<comment type="caution">
    <text evidence="2">The sequence shown here is derived from an EMBL/GenBank/DDBJ whole genome shotgun (WGS) entry which is preliminary data.</text>
</comment>
<dbReference type="Proteomes" id="UP000620046">
    <property type="component" value="Unassembled WGS sequence"/>
</dbReference>
<evidence type="ECO:0000313" key="3">
    <source>
        <dbReference type="Proteomes" id="UP000620046"/>
    </source>
</evidence>
<dbReference type="RefSeq" id="WP_188795924.1">
    <property type="nucleotide sequence ID" value="NZ_BMJA01000003.1"/>
</dbReference>
<name>A0ABQ1GDW3_9GAMM</name>
<dbReference type="EMBL" id="BMJA01000003">
    <property type="protein sequence ID" value="GGA41855.1"/>
    <property type="molecule type" value="Genomic_DNA"/>
</dbReference>
<reference evidence="3" key="1">
    <citation type="journal article" date="2019" name="Int. J. Syst. Evol. Microbiol.">
        <title>The Global Catalogue of Microorganisms (GCM) 10K type strain sequencing project: providing services to taxonomists for standard genome sequencing and annotation.</title>
        <authorList>
            <consortium name="The Broad Institute Genomics Platform"/>
            <consortium name="The Broad Institute Genome Sequencing Center for Infectious Disease"/>
            <person name="Wu L."/>
            <person name="Ma J."/>
        </authorList>
    </citation>
    <scope>NUCLEOTIDE SEQUENCE [LARGE SCALE GENOMIC DNA]</scope>
    <source>
        <strain evidence="3">CGMCC 1.15439</strain>
    </source>
</reference>
<keyword evidence="3" id="KW-1185">Reference proteome</keyword>
<proteinExistence type="predicted"/>
<sequence length="1499" mass="159884">MNTPGLPPTPASPTPPVNPVRPVTPIQPGRPIAVGPPSAISAATPLLLLPVHIQTRFVDGQNQDRSSSELWVRIFPDQIAVDAFETALTAQELADGQAYWNAVWQAGNPPANPDDAKAPWRMLASTYQPQRAAWIALQTTPTNVSAQPVAATPAGSTPVPAPVFPTPTLRASSWEQPAVADALPDAWTVVLVSGTQTSIYRGSTIASPLNVSLTPNGTGFPAGSVVDQGLQWMVDFDTAVAAGMALKIPLTREQRAAGFDQIFVYGLRIDDTNPSQTWTNLLNAHHYTDGLAFVPQGSPTNNTPDASSAYSRKDPDDDISFATERQAPLTGNPNADAAAFSMLTGTPLSTFDHIRYADETGELNASDMLRALWPATLCYFLGQMMADVFTSEVIEQAREYVIANVRPRGPAPTFRTGTTPYGVLPVTSLFHYRPDSDKAGNVEPALLDFVRKLWPTWLASSAGAPHMQQGGDPDQNLMSLLGMDASSMNFRGRPVLGDTFLWNFLNFLGVPALFQGQWWEDLQLPARALLDQYGYTSMNPRLIGFGLDENSFPVNFSTVQTAPLSETDPITADANLGGGQKGNYIQWLQTASVSDIQAENYPGTTPTSLLYKILRQSVLMEYANLAGNEEVNAGRLGTVQLHETELVAMQPATTSLTPWQLLARPSIPNPHVSWAEYLLNVNFPIASPYAQLNDFRNSLSRLAALPSAELDRLLTETLDACSHRLDVWATGIANAMFNRLRAGQNNTFGLGCYGWVENVQPEARREPVVGSELQAVQALDGARLKQYPGIGTLPVPVQPLSDNGGYIYAPSATQAAVAAVLRNGYMTHKSTAEESLLSMDFSSERVQRALTLLRGVQEGQSLNALYGYLFEDSLSSLGLQKYIQPFRNAYPVVGSKLTPSSAPAESVAASNVVDGLALRTAWDAGSLPAGGNWGTGLPPPGADQNAVITILQMLDDASSALGDVSMAEAVFQVVRGNPGRGGGLMDAISRGSRPADPDVVDTPAGGIDFTHRVAAILIDSTIAAAWSSVPQHPRAAAEPLLNAWLSTLLPDPSHVRCQVTYKDSGGNPGSLVLALSDLKVGPLDVLALSNAAQTPQRSELENRIIYAAPVPAGAQQLQIVFDTTGLPAGSTGFPDVLYLAQTLRTFIGSCRALAPQDFATQNTDASTAAGTPDLAELQTRAQNLINSLTSDLNALNTATTPDAMRAALYTCSFYNVTGSIPNSTSGADPTLAPQQTSVAGVLQARLTQASKVTIATASIADLLGMFNTIFGNDFLVLPKFAPPDLSDLQTAFQQSASLVSSDAQAPTRWLRQLTYTHEGISRMDMALSAAQALLGGALYPPSLLLGQMPPPAATPDTWLALPIDPSNPPPKGRIAFACLTHGDPTTANAYAGLMVEQWLERIPGSQGASYVAFHFEEPVARAPNAILLALCPTQQENWDDAMLQAVLSETLQLAKIRTVDLASVTTAGQILPALYFALNLQGATISTRFVPIEVPIHAA</sequence>
<protein>
    <submittedName>
        <fullName evidence="2">Uncharacterized protein</fullName>
    </submittedName>
</protein>
<feature type="region of interest" description="Disordered" evidence="1">
    <location>
        <begin position="1"/>
        <end position="32"/>
    </location>
</feature>
<feature type="compositionally biased region" description="Pro residues" evidence="1">
    <location>
        <begin position="1"/>
        <end position="19"/>
    </location>
</feature>
<feature type="compositionally biased region" description="Polar residues" evidence="1">
    <location>
        <begin position="297"/>
        <end position="310"/>
    </location>
</feature>
<evidence type="ECO:0000256" key="1">
    <source>
        <dbReference type="SAM" id="MobiDB-lite"/>
    </source>
</evidence>
<accession>A0ABQ1GDW3</accession>
<feature type="region of interest" description="Disordered" evidence="1">
    <location>
        <begin position="294"/>
        <end position="317"/>
    </location>
</feature>
<gene>
    <name evidence="2" type="ORF">GCM10010981_33580</name>
</gene>
<organism evidence="2 3">
    <name type="scientific">Dyella nitratireducens</name>
    <dbReference type="NCBI Taxonomy" id="1849580"/>
    <lineage>
        <taxon>Bacteria</taxon>
        <taxon>Pseudomonadati</taxon>
        <taxon>Pseudomonadota</taxon>
        <taxon>Gammaproteobacteria</taxon>
        <taxon>Lysobacterales</taxon>
        <taxon>Rhodanobacteraceae</taxon>
        <taxon>Dyella</taxon>
    </lineage>
</organism>